<dbReference type="AlphaFoldDB" id="A0AA97KWK6"/>
<dbReference type="InterPro" id="IPR037751">
    <property type="entry name" value="Dok1/2/3_PTB"/>
</dbReference>
<dbReference type="SMART" id="SM00310">
    <property type="entry name" value="PTBI"/>
    <property type="match status" value="1"/>
</dbReference>
<dbReference type="PANTHER" id="PTHR21258:SF42">
    <property type="entry name" value="DOCKING PROTEIN 3"/>
    <property type="match status" value="1"/>
</dbReference>
<dbReference type="Proteomes" id="UP001190640">
    <property type="component" value="Chromosome 4"/>
</dbReference>
<organism evidence="4 5">
    <name type="scientific">Eublepharis macularius</name>
    <name type="common">Leopard gecko</name>
    <name type="synonym">Cyrtodactylus macularius</name>
    <dbReference type="NCBI Taxonomy" id="481883"/>
    <lineage>
        <taxon>Eukaryota</taxon>
        <taxon>Metazoa</taxon>
        <taxon>Chordata</taxon>
        <taxon>Craniata</taxon>
        <taxon>Vertebrata</taxon>
        <taxon>Euteleostomi</taxon>
        <taxon>Lepidosauria</taxon>
        <taxon>Squamata</taxon>
        <taxon>Bifurcata</taxon>
        <taxon>Gekkota</taxon>
        <taxon>Eublepharidae</taxon>
        <taxon>Eublepharinae</taxon>
        <taxon>Eublepharis</taxon>
    </lineage>
</organism>
<dbReference type="InterPro" id="IPR050996">
    <property type="entry name" value="Docking_Protein_DOK"/>
</dbReference>
<gene>
    <name evidence="5" type="primary">DOK3</name>
</gene>
<dbReference type="Pfam" id="PF02174">
    <property type="entry name" value="IRS"/>
    <property type="match status" value="1"/>
</dbReference>
<dbReference type="PROSITE" id="PS51064">
    <property type="entry name" value="IRS_PTB"/>
    <property type="match status" value="1"/>
</dbReference>
<dbReference type="GO" id="GO:0043410">
    <property type="term" value="P:positive regulation of MAPK cascade"/>
    <property type="evidence" value="ECO:0007669"/>
    <property type="project" value="TreeGrafter"/>
</dbReference>
<dbReference type="InterPro" id="IPR011993">
    <property type="entry name" value="PH-like_dom_sf"/>
</dbReference>
<evidence type="ECO:0000259" key="3">
    <source>
        <dbReference type="PROSITE" id="PS51064"/>
    </source>
</evidence>
<dbReference type="CDD" id="cd01203">
    <property type="entry name" value="PTB_DOK1_DOK2_DOK3"/>
    <property type="match status" value="1"/>
</dbReference>
<reference evidence="5" key="1">
    <citation type="submission" date="2025-08" db="UniProtKB">
        <authorList>
            <consortium name="RefSeq"/>
        </authorList>
    </citation>
    <scope>IDENTIFICATION</scope>
    <source>
        <tissue evidence="5">Blood</tissue>
    </source>
</reference>
<keyword evidence="4" id="KW-1185">Reference proteome</keyword>
<protein>
    <submittedName>
        <fullName evidence="5">Docking protein 3 isoform X1</fullName>
    </submittedName>
</protein>
<dbReference type="GeneID" id="129328072"/>
<sequence length="514" mass="56834">MNFLPRVGQLAKTHAISKFSVPSSAASRSVPLCRLSFTDSCYSMHIANCMLLIPCSLSQKLWRKVWAQLFADSPSGVARLEYFETREGVAAEKATLRKGDCKVIRLSDCVSVERAGEHSSPKDTAPFYLRMMARNYIMAAEEPDDWIECVCQLAFQRMPASSSTAGSSLKPKAQMEENVIYSSWQETCEFPVVVFHTEASSRCGLKGNYLLVTLSEHLELKDSQSGKTLYTWPYAFLRRFGQDKTVFSFEAGRRCDSGEGLFTFNTIRAAEIYRIVSAAIDHQKATLLEAEKKPGISPVQDCMQKSGDWSWPTTTESLEEMYAGTPKALVEMRLPAVPVNDSHSVSPEMGTPEPPIIYASIGKSLPLLFQPWAETESKEHVGQLSDHLYENLCAREQHTFSPSPPNLTYRDSSEGRNNNPSPIYDNSPAMTTCSSSHPGMSPSVEADSFSESQYHHLLLCQVTEGKVEGEGESLVNPKPKTRGTAALKHKLVSLLSRDGGVKTSGKNTSPVDKL</sequence>
<feature type="region of interest" description="Disordered" evidence="2">
    <location>
        <begin position="397"/>
        <end position="421"/>
    </location>
</feature>
<evidence type="ECO:0000313" key="5">
    <source>
        <dbReference type="RefSeq" id="XP_054832788.1"/>
    </source>
</evidence>
<dbReference type="GO" id="GO:0007169">
    <property type="term" value="P:cell surface receptor protein tyrosine kinase signaling pathway"/>
    <property type="evidence" value="ECO:0007669"/>
    <property type="project" value="TreeGrafter"/>
</dbReference>
<dbReference type="RefSeq" id="XP_054832788.1">
    <property type="nucleotide sequence ID" value="XM_054976813.1"/>
</dbReference>
<dbReference type="SUPFAM" id="SSF50729">
    <property type="entry name" value="PH domain-like"/>
    <property type="match status" value="2"/>
</dbReference>
<evidence type="ECO:0000256" key="2">
    <source>
        <dbReference type="SAM" id="MobiDB-lite"/>
    </source>
</evidence>
<dbReference type="Gene3D" id="2.30.29.30">
    <property type="entry name" value="Pleckstrin-homology domain (PH domain)/Phosphotyrosine-binding domain (PTB)"/>
    <property type="match status" value="2"/>
</dbReference>
<dbReference type="GO" id="GO:0007265">
    <property type="term" value="P:Ras protein signal transduction"/>
    <property type="evidence" value="ECO:0007669"/>
    <property type="project" value="TreeGrafter"/>
</dbReference>
<evidence type="ECO:0000313" key="4">
    <source>
        <dbReference type="Proteomes" id="UP001190640"/>
    </source>
</evidence>
<keyword evidence="1" id="KW-0597">Phosphoprotein</keyword>
<dbReference type="CTD" id="79930"/>
<dbReference type="PANTHER" id="PTHR21258">
    <property type="entry name" value="DOCKING PROTEIN RELATED"/>
    <property type="match status" value="1"/>
</dbReference>
<dbReference type="GO" id="GO:0005737">
    <property type="term" value="C:cytoplasm"/>
    <property type="evidence" value="ECO:0007669"/>
    <property type="project" value="TreeGrafter"/>
</dbReference>
<feature type="domain" description="IRS-type PTB" evidence="3">
    <location>
        <begin position="186"/>
        <end position="290"/>
    </location>
</feature>
<dbReference type="KEGG" id="emc:129328072"/>
<evidence type="ECO:0000256" key="1">
    <source>
        <dbReference type="ARBA" id="ARBA00022553"/>
    </source>
</evidence>
<accession>A0AA97KWK6</accession>
<proteinExistence type="predicted"/>
<dbReference type="SMART" id="SM01244">
    <property type="entry name" value="IRS"/>
    <property type="match status" value="1"/>
</dbReference>
<name>A0AA97KWK6_EUBMA</name>
<dbReference type="InterPro" id="IPR002404">
    <property type="entry name" value="IRS_PTB"/>
</dbReference>